<sequence>MAEFTDAHSALEFLETLNNKNCTIVAATENGKKRPATIKDLQEMNYETIINLCDLLGMSDIYMGGKKK</sequence>
<name>A0A5B8EFI0_LACAM</name>
<accession>A0A5B8EFI0</accession>
<evidence type="ECO:0000313" key="1">
    <source>
        <dbReference type="EMBL" id="QDD70170.1"/>
    </source>
</evidence>
<organism evidence="1 2">
    <name type="scientific">Lactobacillus amylovorus</name>
    <dbReference type="NCBI Taxonomy" id="1604"/>
    <lineage>
        <taxon>Bacteria</taxon>
        <taxon>Bacillati</taxon>
        <taxon>Bacillota</taxon>
        <taxon>Bacilli</taxon>
        <taxon>Lactobacillales</taxon>
        <taxon>Lactobacillaceae</taxon>
        <taxon>Lactobacillus</taxon>
    </lineage>
</organism>
<dbReference type="RefSeq" id="WP_139962202.1">
    <property type="nucleotide sequence ID" value="NZ_CP029754.1"/>
</dbReference>
<dbReference type="EMBL" id="CP029754">
    <property type="protein sequence ID" value="QDD70170.1"/>
    <property type="molecule type" value="Genomic_DNA"/>
</dbReference>
<protein>
    <submittedName>
        <fullName evidence="1">Uncharacterized protein</fullName>
    </submittedName>
</protein>
<proteinExistence type="predicted"/>
<evidence type="ECO:0000313" key="2">
    <source>
        <dbReference type="Proteomes" id="UP000312326"/>
    </source>
</evidence>
<dbReference type="Proteomes" id="UP000312326">
    <property type="component" value="Chromosome"/>
</dbReference>
<dbReference type="AlphaFoldDB" id="A0A5B8EFI0"/>
<reference evidence="1 2" key="1">
    <citation type="submission" date="2018-06" db="EMBL/GenBank/DDBJ databases">
        <title>Complete genome sequnece of Lactobacillus amylovorus PMRA3.</title>
        <authorList>
            <person name="Nam Y.-D."/>
            <person name="Chung W.-H."/>
            <person name="Park Y.S."/>
            <person name="Kang J."/>
        </authorList>
    </citation>
    <scope>NUCLEOTIDE SEQUENCE [LARGE SCALE GENOMIC DNA]</scope>
    <source>
        <strain evidence="1 2">PMRA3</strain>
    </source>
</reference>
<gene>
    <name evidence="1" type="ORF">DM298_04225</name>
</gene>